<evidence type="ECO:0000259" key="1">
    <source>
        <dbReference type="Pfam" id="PF10988"/>
    </source>
</evidence>
<name>A0A917DA49_9FLAO</name>
<dbReference type="Proteomes" id="UP000625735">
    <property type="component" value="Unassembled WGS sequence"/>
</dbReference>
<keyword evidence="3" id="KW-1185">Reference proteome</keyword>
<dbReference type="AlphaFoldDB" id="A0A917DA49"/>
<dbReference type="EMBL" id="BMFG01000001">
    <property type="protein sequence ID" value="GGD16033.1"/>
    <property type="molecule type" value="Genomic_DNA"/>
</dbReference>
<gene>
    <name evidence="2" type="ORF">GCM10011343_03710</name>
</gene>
<dbReference type="Pfam" id="PF10988">
    <property type="entry name" value="DUF2807"/>
    <property type="match status" value="1"/>
</dbReference>
<proteinExistence type="predicted"/>
<dbReference type="InterPro" id="IPR021255">
    <property type="entry name" value="DUF2807"/>
</dbReference>
<comment type="caution">
    <text evidence="2">The sequence shown here is derived from an EMBL/GenBank/DDBJ whole genome shotgun (WGS) entry which is preliminary data.</text>
</comment>
<evidence type="ECO:0000313" key="3">
    <source>
        <dbReference type="Proteomes" id="UP000625735"/>
    </source>
</evidence>
<organism evidence="2 3">
    <name type="scientific">Flavobacterium orientale</name>
    <dbReference type="NCBI Taxonomy" id="1756020"/>
    <lineage>
        <taxon>Bacteria</taxon>
        <taxon>Pseudomonadati</taxon>
        <taxon>Bacteroidota</taxon>
        <taxon>Flavobacteriia</taxon>
        <taxon>Flavobacteriales</taxon>
        <taxon>Flavobacteriaceae</taxon>
        <taxon>Flavobacterium</taxon>
    </lineage>
</organism>
<dbReference type="RefSeq" id="WP_188360801.1">
    <property type="nucleotide sequence ID" value="NZ_BMFG01000001.1"/>
</dbReference>
<feature type="domain" description="Putative auto-transporter adhesin head GIN" evidence="1">
    <location>
        <begin position="40"/>
        <end position="258"/>
    </location>
</feature>
<sequence>MNKKLILLAFFFIISSTYSQKKEKIKGSKIVSIEQVEIGEFDNLEVYDNLEVFLVKGNKCAVEVEADDNLHDAIEVDLKNNTLRLRTTKDISGAKKTSLRITYTDNFKMVVLRDKVSLTALSEVKVNEMTFKSYDDSKLFLNADIPNFTLITNDKSKVELNLKSQDAVLEFNKNSSVKALIASNKLKCDMYQKSSVAIEGDVEDIKLRLDNNANFTGKNLVAKNASLILEGSSKSSLNVATRLILEASGKSEFNFFGEGKLEVKRFSDEASINKKIK</sequence>
<dbReference type="Gene3D" id="2.160.20.120">
    <property type="match status" value="1"/>
</dbReference>
<accession>A0A917DA49</accession>
<evidence type="ECO:0000313" key="2">
    <source>
        <dbReference type="EMBL" id="GGD16033.1"/>
    </source>
</evidence>
<reference evidence="2" key="2">
    <citation type="submission" date="2020-09" db="EMBL/GenBank/DDBJ databases">
        <authorList>
            <person name="Sun Q."/>
            <person name="Zhou Y."/>
        </authorList>
    </citation>
    <scope>NUCLEOTIDE SEQUENCE</scope>
    <source>
        <strain evidence="2">CGMCC 1.12506</strain>
    </source>
</reference>
<reference evidence="2" key="1">
    <citation type="journal article" date="2014" name="Int. J. Syst. Evol. Microbiol.">
        <title>Complete genome sequence of Corynebacterium casei LMG S-19264T (=DSM 44701T), isolated from a smear-ripened cheese.</title>
        <authorList>
            <consortium name="US DOE Joint Genome Institute (JGI-PGF)"/>
            <person name="Walter F."/>
            <person name="Albersmeier A."/>
            <person name="Kalinowski J."/>
            <person name="Ruckert C."/>
        </authorList>
    </citation>
    <scope>NUCLEOTIDE SEQUENCE</scope>
    <source>
        <strain evidence="2">CGMCC 1.12506</strain>
    </source>
</reference>
<protein>
    <recommendedName>
        <fullName evidence="1">Putative auto-transporter adhesin head GIN domain-containing protein</fullName>
    </recommendedName>
</protein>